<evidence type="ECO:0000256" key="1">
    <source>
        <dbReference type="SAM" id="SignalP"/>
    </source>
</evidence>
<dbReference type="HOGENOM" id="CLU_169499_0_0_6"/>
<keyword evidence="1" id="KW-0732">Signal</keyword>
<proteinExistence type="predicted"/>
<name>A0A077P222_XENBV</name>
<comment type="caution">
    <text evidence="2">The sequence shown here is derived from an EMBL/GenBank/DDBJ whole genome shotgun (WGS) entry which is preliminary data.</text>
</comment>
<dbReference type="AlphaFoldDB" id="A0A077P222"/>
<accession>A0A077P222</accession>
<sequence length="117" mass="13171">MINRFQKMGVALSMAALMTAFSSFANQEERLSITNLHVKNGQNGIPYIAGDARNNTDKTLKHVFVKFNLYQGNTLVGNTIDMAENLGPKESWKIQAPTNPFAYKFDHYKITSIDINE</sequence>
<dbReference type="RefSeq" id="WP_051894527.1">
    <property type="nucleotide sequence ID" value="NZ_CAWLUU010000130.1"/>
</dbReference>
<dbReference type="InterPro" id="IPR047676">
    <property type="entry name" value="FxLYD_dom"/>
</dbReference>
<organism evidence="2 3">
    <name type="scientific">Xenorhabdus bovienii str. oregonense</name>
    <dbReference type="NCBI Taxonomy" id="1398202"/>
    <lineage>
        <taxon>Bacteria</taxon>
        <taxon>Pseudomonadati</taxon>
        <taxon>Pseudomonadota</taxon>
        <taxon>Gammaproteobacteria</taxon>
        <taxon>Enterobacterales</taxon>
        <taxon>Morganellaceae</taxon>
        <taxon>Xenorhabdus</taxon>
    </lineage>
</organism>
<dbReference type="EMBL" id="CBSX010000058">
    <property type="protein sequence ID" value="CDH04859.1"/>
    <property type="molecule type" value="Genomic_DNA"/>
</dbReference>
<protein>
    <submittedName>
        <fullName evidence="2">Uncharacterized protein</fullName>
    </submittedName>
</protein>
<feature type="signal peptide" evidence="1">
    <location>
        <begin position="1"/>
        <end position="25"/>
    </location>
</feature>
<evidence type="ECO:0000313" key="3">
    <source>
        <dbReference type="Proteomes" id="UP000028483"/>
    </source>
</evidence>
<evidence type="ECO:0000313" key="2">
    <source>
        <dbReference type="EMBL" id="CDH04859.1"/>
    </source>
</evidence>
<feature type="chain" id="PRO_5001722019" evidence="1">
    <location>
        <begin position="26"/>
        <end position="117"/>
    </location>
</feature>
<gene>
    <name evidence="2" type="ORF">XBO1_1500004</name>
</gene>
<reference evidence="2" key="1">
    <citation type="submission" date="2013-07" db="EMBL/GenBank/DDBJ databases">
        <title>Sub-species coevolution in mutualistic symbiosis.</title>
        <authorList>
            <person name="Murfin K."/>
            <person name="Klassen J."/>
            <person name="Lee M."/>
            <person name="Forst S."/>
            <person name="Stock P."/>
            <person name="Goodrich-Blair H."/>
        </authorList>
    </citation>
    <scope>NUCLEOTIDE SEQUENCE [LARGE SCALE GENOMIC DNA]</scope>
    <source>
        <strain evidence="2">Oregonense</strain>
    </source>
</reference>
<dbReference type="Proteomes" id="UP000028483">
    <property type="component" value="Unassembled WGS sequence"/>
</dbReference>
<dbReference type="NCBIfam" id="NF038353">
    <property type="entry name" value="FxLYD_dom"/>
    <property type="match status" value="1"/>
</dbReference>